<gene>
    <name evidence="1" type="ORF">JYZ213_LOCUS13506</name>
    <name evidence="2" type="ORF">OXD698_LOCUS34714</name>
</gene>
<dbReference type="EMBL" id="CAJOAZ010005110">
    <property type="protein sequence ID" value="CAF4087899.1"/>
    <property type="molecule type" value="Genomic_DNA"/>
</dbReference>
<proteinExistence type="predicted"/>
<evidence type="ECO:0000313" key="3">
    <source>
        <dbReference type="Proteomes" id="UP000663845"/>
    </source>
</evidence>
<evidence type="ECO:0000313" key="1">
    <source>
        <dbReference type="EMBL" id="CAF0954827.1"/>
    </source>
</evidence>
<organism evidence="1 3">
    <name type="scientific">Adineta steineri</name>
    <dbReference type="NCBI Taxonomy" id="433720"/>
    <lineage>
        <taxon>Eukaryota</taxon>
        <taxon>Metazoa</taxon>
        <taxon>Spiralia</taxon>
        <taxon>Gnathifera</taxon>
        <taxon>Rotifera</taxon>
        <taxon>Eurotatoria</taxon>
        <taxon>Bdelloidea</taxon>
        <taxon>Adinetida</taxon>
        <taxon>Adinetidae</taxon>
        <taxon>Adineta</taxon>
    </lineage>
</organism>
<dbReference type="Proteomes" id="UP000663844">
    <property type="component" value="Unassembled WGS sequence"/>
</dbReference>
<accession>A0A814DET9</accession>
<sequence length="80" mass="9139">MLLNISHSNGECGQEYRIQVTYTHILIPNEIEILAVGTSSKRNKKIILLYTALTEFCPFILLNSFETELITCPTIFYITV</sequence>
<dbReference type="Proteomes" id="UP000663845">
    <property type="component" value="Unassembled WGS sequence"/>
</dbReference>
<dbReference type="AlphaFoldDB" id="A0A814DET9"/>
<comment type="caution">
    <text evidence="1">The sequence shown here is derived from an EMBL/GenBank/DDBJ whole genome shotgun (WGS) entry which is preliminary data.</text>
</comment>
<reference evidence="1" key="1">
    <citation type="submission" date="2021-02" db="EMBL/GenBank/DDBJ databases">
        <authorList>
            <person name="Nowell W R."/>
        </authorList>
    </citation>
    <scope>NUCLEOTIDE SEQUENCE</scope>
</reference>
<protein>
    <submittedName>
        <fullName evidence="1">Uncharacterized protein</fullName>
    </submittedName>
</protein>
<name>A0A814DET9_9BILA</name>
<evidence type="ECO:0000313" key="2">
    <source>
        <dbReference type="EMBL" id="CAF4087899.1"/>
    </source>
</evidence>
<dbReference type="EMBL" id="CAJNOG010000108">
    <property type="protein sequence ID" value="CAF0954827.1"/>
    <property type="molecule type" value="Genomic_DNA"/>
</dbReference>